<protein>
    <submittedName>
        <fullName evidence="1">Uncharacterized protein</fullName>
    </submittedName>
</protein>
<dbReference type="STRING" id="1712654.A7C91_01755"/>
<organism evidence="1 2">
    <name type="scientific">Thermococcus piezophilus</name>
    <dbReference type="NCBI Taxonomy" id="1712654"/>
    <lineage>
        <taxon>Archaea</taxon>
        <taxon>Methanobacteriati</taxon>
        <taxon>Methanobacteriota</taxon>
        <taxon>Thermococci</taxon>
        <taxon>Thermococcales</taxon>
        <taxon>Thermococcaceae</taxon>
        <taxon>Thermococcus</taxon>
    </lineage>
</organism>
<sequence length="61" mass="7338">MRIVSIRGIARKYGLNHMKVWRLFNLYHSIYGDDPRYVIIDADGRRKPTQRFENFVKKALL</sequence>
<dbReference type="AlphaFoldDB" id="A0A172WF58"/>
<gene>
    <name evidence="1" type="ORF">A7C91_01755</name>
</gene>
<evidence type="ECO:0000313" key="1">
    <source>
        <dbReference type="EMBL" id="ANF22053.1"/>
    </source>
</evidence>
<accession>A0A172WF58</accession>
<keyword evidence="2" id="KW-1185">Reference proteome</keyword>
<name>A0A172WF58_9EURY</name>
<evidence type="ECO:0000313" key="2">
    <source>
        <dbReference type="Proteomes" id="UP000076969"/>
    </source>
</evidence>
<dbReference type="KEGG" id="tpie:A7C91_01755"/>
<reference evidence="2" key="1">
    <citation type="journal article" date="2016" name="Syst. Appl. Microbiol.">
        <title>Thermococcus piezophilus sp. nov., a novel hyperthermophilic and piezophilic archaeon with a broad pressure range for growth, isolated from a deepest hydrothermal vent at the Mid-Cayman Rise.</title>
        <authorList>
            <person name="Dalmasso C."/>
            <person name="Oger P."/>
            <person name="Selva G."/>
            <person name="Courtine D."/>
            <person name="L'Haridon S."/>
            <person name="Garlaschelli A."/>
            <person name="Roussel E."/>
            <person name="Miyazaki J."/>
            <person name="Reveillaud J."/>
            <person name="Jebbar M."/>
            <person name="Takai K."/>
            <person name="Maignien L."/>
            <person name="Alain K."/>
        </authorList>
    </citation>
    <scope>NUCLEOTIDE SEQUENCE [LARGE SCALE GENOMIC DNA]</scope>
    <source>
        <strain evidence="2">CDGS</strain>
    </source>
</reference>
<dbReference type="Proteomes" id="UP000076969">
    <property type="component" value="Chromosome"/>
</dbReference>
<dbReference type="EMBL" id="CP015520">
    <property type="protein sequence ID" value="ANF22053.1"/>
    <property type="molecule type" value="Genomic_DNA"/>
</dbReference>
<proteinExistence type="predicted"/>